<dbReference type="GeneID" id="91386508"/>
<dbReference type="EMBL" id="CM001889">
    <property type="protein sequence ID" value="EOY47547.1"/>
    <property type="molecule type" value="Genomic_DNA"/>
</dbReference>
<feature type="chain" id="PRO_5030601020" evidence="1">
    <location>
        <begin position="28"/>
        <end position="146"/>
    </location>
</feature>
<name>A0A7U9DP47_STRLI</name>
<protein>
    <submittedName>
        <fullName evidence="2">Secreted protein</fullName>
    </submittedName>
</protein>
<evidence type="ECO:0000313" key="3">
    <source>
        <dbReference type="Proteomes" id="UP000014062"/>
    </source>
</evidence>
<reference evidence="3" key="1">
    <citation type="journal article" date="2013" name="Genome Biol. Evol.">
        <title>The genome sequence of Streptomyces lividans 66 reveals a novel tRNA-dependent peptide biosynthetic system within a metal-related genomic island.</title>
        <authorList>
            <person name="Cruz-Morales P."/>
            <person name="Vijgenboom E."/>
            <person name="Iruegas-Bocardo F."/>
            <person name="Girard G."/>
            <person name="Yanez-Guerra L.A."/>
            <person name="Ramos-Aboites H.E."/>
            <person name="Pernodet J.L."/>
            <person name="Anne J."/>
            <person name="van Wezel G.P."/>
            <person name="Barona-Gomez F."/>
        </authorList>
    </citation>
    <scope>NUCLEOTIDE SEQUENCE [LARGE SCALE GENOMIC DNA]</scope>
    <source>
        <strain evidence="3">1326</strain>
    </source>
</reference>
<sequence length="146" mass="16155">MKKRTACVAALSAATLAVLPLAATASAAEYTVTYVGVRHEGDVCTSHNWTHDCNGSASFVHDGDHLLVWDNAADGHSVVVEYLRSDENGDDYLRAWNYYGKYDRLDVNMNLAEDGGYISYRVCLGEYGTREVLSDTCSPFNFEWAK</sequence>
<dbReference type="AlphaFoldDB" id="A0A7U9DP47"/>
<evidence type="ECO:0000256" key="1">
    <source>
        <dbReference type="SAM" id="SignalP"/>
    </source>
</evidence>
<dbReference type="Proteomes" id="UP000014062">
    <property type="component" value="Chromosome"/>
</dbReference>
<keyword evidence="1" id="KW-0732">Signal</keyword>
<organism evidence="2 3">
    <name type="scientific">Streptomyces lividans 1326</name>
    <dbReference type="NCBI Taxonomy" id="1200984"/>
    <lineage>
        <taxon>Bacteria</taxon>
        <taxon>Bacillati</taxon>
        <taxon>Actinomycetota</taxon>
        <taxon>Actinomycetes</taxon>
        <taxon>Kitasatosporales</taxon>
        <taxon>Streptomycetaceae</taxon>
        <taxon>Streptomyces</taxon>
    </lineage>
</organism>
<dbReference type="RefSeq" id="WP_003976306.1">
    <property type="nucleotide sequence ID" value="NZ_CM001889.1"/>
</dbReference>
<feature type="signal peptide" evidence="1">
    <location>
        <begin position="1"/>
        <end position="27"/>
    </location>
</feature>
<gene>
    <name evidence="2" type="ORF">SLI_2832</name>
</gene>
<evidence type="ECO:0000313" key="2">
    <source>
        <dbReference type="EMBL" id="EOY47547.1"/>
    </source>
</evidence>
<proteinExistence type="predicted"/>
<accession>A0A7U9DP47</accession>